<organism evidence="1 2">
    <name type="scientific">Paenibacillus helianthi</name>
    <dbReference type="NCBI Taxonomy" id="1349432"/>
    <lineage>
        <taxon>Bacteria</taxon>
        <taxon>Bacillati</taxon>
        <taxon>Bacillota</taxon>
        <taxon>Bacilli</taxon>
        <taxon>Bacillales</taxon>
        <taxon>Paenibacillaceae</taxon>
        <taxon>Paenibacillus</taxon>
    </lineage>
</organism>
<keyword evidence="2" id="KW-1185">Reference proteome</keyword>
<protein>
    <submittedName>
        <fullName evidence="1">Uncharacterized protein</fullName>
    </submittedName>
</protein>
<evidence type="ECO:0000313" key="2">
    <source>
        <dbReference type="Proteomes" id="UP000186058"/>
    </source>
</evidence>
<dbReference type="RefSeq" id="WP_074106913.1">
    <property type="nucleotide sequence ID" value="NZ_LVWI01000014.1"/>
</dbReference>
<name>A0ABX3ERN4_9BACL</name>
<gene>
    <name evidence="1" type="ORF">A3844_06025</name>
</gene>
<comment type="caution">
    <text evidence="1">The sequence shown here is derived from an EMBL/GenBank/DDBJ whole genome shotgun (WGS) entry which is preliminary data.</text>
</comment>
<evidence type="ECO:0000313" key="1">
    <source>
        <dbReference type="EMBL" id="OKP89536.1"/>
    </source>
</evidence>
<sequence>MVTGLYAEIHRVLRTDSQLLELMNLDPADVLRVEQRIQKRSQPLDLIKGNLPLISFYASRKGKISRENDLVYHSFIKFNTYTANNVDLALKISKRIVELFRNVISPFENVENFETTLYKEHETPILMSDVYCFTTVLHFSLSLDGEC</sequence>
<dbReference type="Proteomes" id="UP000186058">
    <property type="component" value="Unassembled WGS sequence"/>
</dbReference>
<dbReference type="EMBL" id="LVWI01000014">
    <property type="protein sequence ID" value="OKP89536.1"/>
    <property type="molecule type" value="Genomic_DNA"/>
</dbReference>
<accession>A0ABX3ERN4</accession>
<reference evidence="1 2" key="1">
    <citation type="submission" date="2016-03" db="EMBL/GenBank/DDBJ databases">
        <authorList>
            <person name="Sant'Anna F.H."/>
            <person name="Ambrosini A."/>
            <person name="Souza R."/>
            <person name="Bach E."/>
            <person name="Fernandes G."/>
            <person name="Balsanelli E."/>
            <person name="Baura V.A."/>
            <person name="Souza E.M."/>
            <person name="Passaglia L."/>
        </authorList>
    </citation>
    <scope>NUCLEOTIDE SEQUENCE [LARGE SCALE GENOMIC DNA]</scope>
    <source>
        <strain evidence="1 2">P26E</strain>
    </source>
</reference>
<proteinExistence type="predicted"/>